<dbReference type="AlphaFoldDB" id="A0A6P3W7F3"/>
<dbReference type="Pfam" id="PF02214">
    <property type="entry name" value="BTB_2"/>
    <property type="match status" value="1"/>
</dbReference>
<dbReference type="KEGG" id="char:105907805"/>
<dbReference type="InterPro" id="IPR057890">
    <property type="entry name" value="KCTD7/14_C"/>
</dbReference>
<dbReference type="PANTHER" id="PTHR14499">
    <property type="entry name" value="POTASSIUM CHANNEL TETRAMERIZATION DOMAIN-CONTAINING"/>
    <property type="match status" value="1"/>
</dbReference>
<dbReference type="InterPro" id="IPR000210">
    <property type="entry name" value="BTB/POZ_dom"/>
</dbReference>
<feature type="domain" description="BTB" evidence="1">
    <location>
        <begin position="22"/>
        <end position="119"/>
    </location>
</feature>
<keyword evidence="2" id="KW-1185">Reference proteome</keyword>
<dbReference type="Proteomes" id="UP000515152">
    <property type="component" value="Chromosome 9"/>
</dbReference>
<evidence type="ECO:0000313" key="3">
    <source>
        <dbReference type="RefSeq" id="XP_012691641.1"/>
    </source>
</evidence>
<dbReference type="OrthoDB" id="2414723at2759"/>
<dbReference type="RefSeq" id="XP_012691641.1">
    <property type="nucleotide sequence ID" value="XM_012836187.3"/>
</dbReference>
<dbReference type="InterPro" id="IPR003131">
    <property type="entry name" value="T1-type_BTB"/>
</dbReference>
<protein>
    <submittedName>
        <fullName evidence="3">BTB/POZ domain-containing protein KCTD14</fullName>
    </submittedName>
</protein>
<evidence type="ECO:0000313" key="2">
    <source>
        <dbReference type="Proteomes" id="UP000515152"/>
    </source>
</evidence>
<dbReference type="GeneID" id="105907805"/>
<gene>
    <name evidence="3" type="primary">kctd14</name>
</gene>
<dbReference type="Pfam" id="PF25611">
    <property type="entry name" value="KCTD_C"/>
    <property type="match status" value="1"/>
</dbReference>
<dbReference type="SMART" id="SM00225">
    <property type="entry name" value="BTB"/>
    <property type="match status" value="1"/>
</dbReference>
<dbReference type="SUPFAM" id="SSF54695">
    <property type="entry name" value="POZ domain"/>
    <property type="match status" value="1"/>
</dbReference>
<name>A0A6P3W7F3_CLUHA</name>
<sequence>MSLPDYKSVGKPSSAVVQLHSSIVQLNIGGHVYSTTLDTLRKIPNSKLAEMFRGPPNLRTDAEGRYFLDRDGTHFGQILEYLRMQTVPIHHVQEVYREAVFYDLKPLVKVLEEMPQLFGETVGRQQFLSRVPNYQENLEVIIRVARAEAVAARYSNIIICVLRSEEVVARYNDAMSSLNAEKESVVTFGPWKSPTTVEEDLLDCIKMDIEAKGYRVSFQRHSTDKGFLFKSYDFFYKLTFKWW</sequence>
<dbReference type="PANTHER" id="PTHR14499:SF3">
    <property type="entry name" value="BTB_POZ DOMAIN-CONTAINING PROTEIN KCTD14"/>
    <property type="match status" value="1"/>
</dbReference>
<evidence type="ECO:0000259" key="1">
    <source>
        <dbReference type="SMART" id="SM00225"/>
    </source>
</evidence>
<dbReference type="CTD" id="65987"/>
<reference evidence="3" key="1">
    <citation type="submission" date="2025-08" db="UniProtKB">
        <authorList>
            <consortium name="RefSeq"/>
        </authorList>
    </citation>
    <scope>IDENTIFICATION</scope>
</reference>
<dbReference type="InterPro" id="IPR011333">
    <property type="entry name" value="SKP1/BTB/POZ_sf"/>
</dbReference>
<proteinExistence type="predicted"/>
<organism evidence="2 3">
    <name type="scientific">Clupea harengus</name>
    <name type="common">Atlantic herring</name>
    <dbReference type="NCBI Taxonomy" id="7950"/>
    <lineage>
        <taxon>Eukaryota</taxon>
        <taxon>Metazoa</taxon>
        <taxon>Chordata</taxon>
        <taxon>Craniata</taxon>
        <taxon>Vertebrata</taxon>
        <taxon>Euteleostomi</taxon>
        <taxon>Actinopterygii</taxon>
        <taxon>Neopterygii</taxon>
        <taxon>Teleostei</taxon>
        <taxon>Clupei</taxon>
        <taxon>Clupeiformes</taxon>
        <taxon>Clupeoidei</taxon>
        <taxon>Clupeidae</taxon>
        <taxon>Clupea</taxon>
    </lineage>
</organism>
<accession>A0A6P3W7F3</accession>
<dbReference type="GO" id="GO:0051260">
    <property type="term" value="P:protein homooligomerization"/>
    <property type="evidence" value="ECO:0007669"/>
    <property type="project" value="InterPro"/>
</dbReference>
<dbReference type="Gene3D" id="3.30.710.10">
    <property type="entry name" value="Potassium Channel Kv1.1, Chain A"/>
    <property type="match status" value="1"/>
</dbReference>